<dbReference type="EMBL" id="BMXG01000002">
    <property type="protein sequence ID" value="GHB92986.1"/>
    <property type="molecule type" value="Genomic_DNA"/>
</dbReference>
<dbReference type="RefSeq" id="WP_189511593.1">
    <property type="nucleotide sequence ID" value="NZ_BMXG01000002.1"/>
</dbReference>
<reference evidence="6" key="2">
    <citation type="submission" date="2020-09" db="EMBL/GenBank/DDBJ databases">
        <authorList>
            <person name="Sun Q."/>
            <person name="Kim S."/>
        </authorList>
    </citation>
    <scope>NUCLEOTIDE SEQUENCE</scope>
    <source>
        <strain evidence="6">KCTC 12870</strain>
    </source>
</reference>
<evidence type="ECO:0000313" key="6">
    <source>
        <dbReference type="EMBL" id="GHB92986.1"/>
    </source>
</evidence>
<evidence type="ECO:0000256" key="2">
    <source>
        <dbReference type="ARBA" id="ARBA00023125"/>
    </source>
</evidence>
<dbReference type="GO" id="GO:0000976">
    <property type="term" value="F:transcription cis-regulatory region binding"/>
    <property type="evidence" value="ECO:0007669"/>
    <property type="project" value="TreeGrafter"/>
</dbReference>
<organism evidence="6 7">
    <name type="scientific">Cerasicoccus arenae</name>
    <dbReference type="NCBI Taxonomy" id="424488"/>
    <lineage>
        <taxon>Bacteria</taxon>
        <taxon>Pseudomonadati</taxon>
        <taxon>Verrucomicrobiota</taxon>
        <taxon>Opitutia</taxon>
        <taxon>Puniceicoccales</taxon>
        <taxon>Cerasicoccaceae</taxon>
        <taxon>Cerasicoccus</taxon>
    </lineage>
</organism>
<evidence type="ECO:0000259" key="5">
    <source>
        <dbReference type="PROSITE" id="PS50977"/>
    </source>
</evidence>
<dbReference type="Gene3D" id="1.10.357.10">
    <property type="entry name" value="Tetracycline Repressor, domain 2"/>
    <property type="match status" value="1"/>
</dbReference>
<gene>
    <name evidence="6" type="ORF">GCM10007047_05460</name>
</gene>
<sequence>MKRNRQQTEKRIVEAAIRLLADEGFQSFGVNAVAAHASVDKVLIYRYFSGLDGLLDFIGNTEVLFPSAAAMLDTDLTGFYRNFCRALDENRLGACVQNWERVTDNPLTEAYRRQRSLFWDDASSLLRPQSEAAHSLLKLLAAAPLHSVTADALSPLLSVSEFSPVEAPIRKTDGEPAERLADNLL</sequence>
<evidence type="ECO:0000256" key="3">
    <source>
        <dbReference type="ARBA" id="ARBA00023163"/>
    </source>
</evidence>
<dbReference type="PANTHER" id="PTHR30055:SF234">
    <property type="entry name" value="HTH-TYPE TRANSCRIPTIONAL REGULATOR BETI"/>
    <property type="match status" value="1"/>
</dbReference>
<evidence type="ECO:0000256" key="1">
    <source>
        <dbReference type="ARBA" id="ARBA00023015"/>
    </source>
</evidence>
<dbReference type="Proteomes" id="UP000642829">
    <property type="component" value="Unassembled WGS sequence"/>
</dbReference>
<evidence type="ECO:0000256" key="4">
    <source>
        <dbReference type="PROSITE-ProRule" id="PRU00335"/>
    </source>
</evidence>
<proteinExistence type="predicted"/>
<dbReference type="InterPro" id="IPR009057">
    <property type="entry name" value="Homeodomain-like_sf"/>
</dbReference>
<dbReference type="Pfam" id="PF00440">
    <property type="entry name" value="TetR_N"/>
    <property type="match status" value="1"/>
</dbReference>
<protein>
    <recommendedName>
        <fullName evidence="5">HTH tetR-type domain-containing protein</fullName>
    </recommendedName>
</protein>
<name>A0A8J3DEZ5_9BACT</name>
<dbReference type="InterPro" id="IPR050109">
    <property type="entry name" value="HTH-type_TetR-like_transc_reg"/>
</dbReference>
<dbReference type="PROSITE" id="PS50977">
    <property type="entry name" value="HTH_TETR_2"/>
    <property type="match status" value="1"/>
</dbReference>
<dbReference type="PRINTS" id="PR00455">
    <property type="entry name" value="HTHTETR"/>
</dbReference>
<keyword evidence="3" id="KW-0804">Transcription</keyword>
<keyword evidence="2 4" id="KW-0238">DNA-binding</keyword>
<feature type="domain" description="HTH tetR-type" evidence="5">
    <location>
        <begin position="6"/>
        <end position="66"/>
    </location>
</feature>
<accession>A0A8J3DEZ5</accession>
<feature type="DNA-binding region" description="H-T-H motif" evidence="4">
    <location>
        <begin position="29"/>
        <end position="48"/>
    </location>
</feature>
<dbReference type="SUPFAM" id="SSF46689">
    <property type="entry name" value="Homeodomain-like"/>
    <property type="match status" value="1"/>
</dbReference>
<comment type="caution">
    <text evidence="6">The sequence shown here is derived from an EMBL/GenBank/DDBJ whole genome shotgun (WGS) entry which is preliminary data.</text>
</comment>
<evidence type="ECO:0000313" key="7">
    <source>
        <dbReference type="Proteomes" id="UP000642829"/>
    </source>
</evidence>
<dbReference type="GO" id="GO:0003700">
    <property type="term" value="F:DNA-binding transcription factor activity"/>
    <property type="evidence" value="ECO:0007669"/>
    <property type="project" value="TreeGrafter"/>
</dbReference>
<keyword evidence="7" id="KW-1185">Reference proteome</keyword>
<dbReference type="PANTHER" id="PTHR30055">
    <property type="entry name" value="HTH-TYPE TRANSCRIPTIONAL REGULATOR RUTR"/>
    <property type="match status" value="1"/>
</dbReference>
<keyword evidence="1" id="KW-0805">Transcription regulation</keyword>
<dbReference type="AlphaFoldDB" id="A0A8J3DEZ5"/>
<reference evidence="6" key="1">
    <citation type="journal article" date="2014" name="Int. J. Syst. Evol. Microbiol.">
        <title>Complete genome sequence of Corynebacterium casei LMG S-19264T (=DSM 44701T), isolated from a smear-ripened cheese.</title>
        <authorList>
            <consortium name="US DOE Joint Genome Institute (JGI-PGF)"/>
            <person name="Walter F."/>
            <person name="Albersmeier A."/>
            <person name="Kalinowski J."/>
            <person name="Ruckert C."/>
        </authorList>
    </citation>
    <scope>NUCLEOTIDE SEQUENCE</scope>
    <source>
        <strain evidence="6">KCTC 12870</strain>
    </source>
</reference>
<dbReference type="InterPro" id="IPR001647">
    <property type="entry name" value="HTH_TetR"/>
</dbReference>